<comment type="caution">
    <text evidence="7">The sequence shown here is derived from an EMBL/GenBank/DDBJ whole genome shotgun (WGS) entry which is preliminary data.</text>
</comment>
<organism evidence="7 8">
    <name type="scientific">Actinoplanes sichuanensis</name>
    <dbReference type="NCBI Taxonomy" id="512349"/>
    <lineage>
        <taxon>Bacteria</taxon>
        <taxon>Bacillati</taxon>
        <taxon>Actinomycetota</taxon>
        <taxon>Actinomycetes</taxon>
        <taxon>Micromonosporales</taxon>
        <taxon>Micromonosporaceae</taxon>
        <taxon>Actinoplanes</taxon>
    </lineage>
</organism>
<evidence type="ECO:0000256" key="5">
    <source>
        <dbReference type="SAM" id="MobiDB-lite"/>
    </source>
</evidence>
<evidence type="ECO:0000313" key="8">
    <source>
        <dbReference type="Proteomes" id="UP001597183"/>
    </source>
</evidence>
<dbReference type="Proteomes" id="UP001597183">
    <property type="component" value="Unassembled WGS sequence"/>
</dbReference>
<keyword evidence="1" id="KW-0805">Transcription regulation</keyword>
<name>A0ABW4A7D3_9ACTN</name>
<keyword evidence="8" id="KW-1185">Reference proteome</keyword>
<feature type="domain" description="HTH tetR-type" evidence="6">
    <location>
        <begin position="50"/>
        <end position="110"/>
    </location>
</feature>
<dbReference type="PROSITE" id="PS01081">
    <property type="entry name" value="HTH_TETR_1"/>
    <property type="match status" value="1"/>
</dbReference>
<proteinExistence type="predicted"/>
<evidence type="ECO:0000256" key="1">
    <source>
        <dbReference type="ARBA" id="ARBA00023015"/>
    </source>
</evidence>
<dbReference type="InterPro" id="IPR001647">
    <property type="entry name" value="HTH_TetR"/>
</dbReference>
<evidence type="ECO:0000256" key="3">
    <source>
        <dbReference type="ARBA" id="ARBA00023163"/>
    </source>
</evidence>
<dbReference type="Gene3D" id="1.10.357.10">
    <property type="entry name" value="Tetracycline Repressor, domain 2"/>
    <property type="match status" value="1"/>
</dbReference>
<evidence type="ECO:0000259" key="6">
    <source>
        <dbReference type="PROSITE" id="PS50977"/>
    </source>
</evidence>
<dbReference type="Pfam" id="PF16859">
    <property type="entry name" value="TetR_C_11"/>
    <property type="match status" value="1"/>
</dbReference>
<dbReference type="PRINTS" id="PR00455">
    <property type="entry name" value="HTHTETR"/>
</dbReference>
<dbReference type="InterPro" id="IPR023772">
    <property type="entry name" value="DNA-bd_HTH_TetR-type_CS"/>
</dbReference>
<keyword evidence="3" id="KW-0804">Transcription</keyword>
<dbReference type="EMBL" id="JBHTMK010000018">
    <property type="protein sequence ID" value="MFD1366449.1"/>
    <property type="molecule type" value="Genomic_DNA"/>
</dbReference>
<protein>
    <submittedName>
        <fullName evidence="7">TetR/AcrR family transcriptional regulator</fullName>
    </submittedName>
</protein>
<dbReference type="PANTHER" id="PTHR30055">
    <property type="entry name" value="HTH-TYPE TRANSCRIPTIONAL REGULATOR RUTR"/>
    <property type="match status" value="1"/>
</dbReference>
<dbReference type="SUPFAM" id="SSF48498">
    <property type="entry name" value="Tetracyclin repressor-like, C-terminal domain"/>
    <property type="match status" value="1"/>
</dbReference>
<dbReference type="Gene3D" id="1.10.10.60">
    <property type="entry name" value="Homeodomain-like"/>
    <property type="match status" value="1"/>
</dbReference>
<dbReference type="InterPro" id="IPR009057">
    <property type="entry name" value="Homeodomain-like_sf"/>
</dbReference>
<sequence length="233" mass="24621">MSQSPAASSPAAPGTRPSAAAAPPAASSPAAPDTRPSAAASSAGRHRLAPDREAAILDAIRELLAEVGYDRMSIDEVARRARASKATIYRRWSGKPDMVAAALHGLMVDHPPLPDTGSLRGDLIAAMTGFCRVYERKQPIVLSLLAAIRADPSLGRVLHEHVLSTGVTESAEVIDRAVARGELTGSPDVTTLVEVGKALLWHRLLLSGEPLDHSWVLHVVDNVLRPLLGVADR</sequence>
<accession>A0ABW4A7D3</accession>
<dbReference type="SUPFAM" id="SSF46689">
    <property type="entry name" value="Homeodomain-like"/>
    <property type="match status" value="1"/>
</dbReference>
<gene>
    <name evidence="7" type="ORF">ACFQ5G_13935</name>
</gene>
<dbReference type="RefSeq" id="WP_317793209.1">
    <property type="nucleotide sequence ID" value="NZ_AP028461.1"/>
</dbReference>
<dbReference type="PROSITE" id="PS50977">
    <property type="entry name" value="HTH_TETR_2"/>
    <property type="match status" value="1"/>
</dbReference>
<feature type="region of interest" description="Disordered" evidence="5">
    <location>
        <begin position="1"/>
        <end position="47"/>
    </location>
</feature>
<dbReference type="InterPro" id="IPR011075">
    <property type="entry name" value="TetR_C"/>
</dbReference>
<feature type="DNA-binding region" description="H-T-H motif" evidence="4">
    <location>
        <begin position="73"/>
        <end position="92"/>
    </location>
</feature>
<evidence type="ECO:0000256" key="4">
    <source>
        <dbReference type="PROSITE-ProRule" id="PRU00335"/>
    </source>
</evidence>
<dbReference type="InterPro" id="IPR036271">
    <property type="entry name" value="Tet_transcr_reg_TetR-rel_C_sf"/>
</dbReference>
<evidence type="ECO:0000313" key="7">
    <source>
        <dbReference type="EMBL" id="MFD1366449.1"/>
    </source>
</evidence>
<dbReference type="InterPro" id="IPR050109">
    <property type="entry name" value="HTH-type_TetR-like_transc_reg"/>
</dbReference>
<dbReference type="Pfam" id="PF00440">
    <property type="entry name" value="TetR_N"/>
    <property type="match status" value="1"/>
</dbReference>
<dbReference type="PANTHER" id="PTHR30055:SF148">
    <property type="entry name" value="TETR-FAMILY TRANSCRIPTIONAL REGULATOR"/>
    <property type="match status" value="1"/>
</dbReference>
<feature type="compositionally biased region" description="Low complexity" evidence="5">
    <location>
        <begin position="1"/>
        <end position="43"/>
    </location>
</feature>
<keyword evidence="2 4" id="KW-0238">DNA-binding</keyword>
<evidence type="ECO:0000256" key="2">
    <source>
        <dbReference type="ARBA" id="ARBA00023125"/>
    </source>
</evidence>
<reference evidence="8" key="1">
    <citation type="journal article" date="2019" name="Int. J. Syst. Evol. Microbiol.">
        <title>The Global Catalogue of Microorganisms (GCM) 10K type strain sequencing project: providing services to taxonomists for standard genome sequencing and annotation.</title>
        <authorList>
            <consortium name="The Broad Institute Genomics Platform"/>
            <consortium name="The Broad Institute Genome Sequencing Center for Infectious Disease"/>
            <person name="Wu L."/>
            <person name="Ma J."/>
        </authorList>
    </citation>
    <scope>NUCLEOTIDE SEQUENCE [LARGE SCALE GENOMIC DNA]</scope>
    <source>
        <strain evidence="8">CCM 7526</strain>
    </source>
</reference>